<dbReference type="GO" id="GO:0044550">
    <property type="term" value="P:secondary metabolite biosynthetic process"/>
    <property type="evidence" value="ECO:0007669"/>
    <property type="project" value="TreeGrafter"/>
</dbReference>
<dbReference type="Proteomes" id="UP000245412">
    <property type="component" value="Unassembled WGS sequence"/>
</dbReference>
<dbReference type="RefSeq" id="WP_109626874.1">
    <property type="nucleotide sequence ID" value="NZ_JANKBK010000007.1"/>
</dbReference>
<name>A0AB73T3D0_9FIRM</name>
<dbReference type="InterPro" id="IPR000873">
    <property type="entry name" value="AMP-dep_synth/lig_dom"/>
</dbReference>
<evidence type="ECO:0000313" key="2">
    <source>
        <dbReference type="EMBL" id="PWJ75098.1"/>
    </source>
</evidence>
<dbReference type="Pfam" id="PF00501">
    <property type="entry name" value="AMP-binding"/>
    <property type="match status" value="1"/>
</dbReference>
<evidence type="ECO:0000313" key="3">
    <source>
        <dbReference type="Proteomes" id="UP000245412"/>
    </source>
</evidence>
<evidence type="ECO:0000259" key="1">
    <source>
        <dbReference type="Pfam" id="PF00501"/>
    </source>
</evidence>
<dbReference type="PANTHER" id="PTHR45527">
    <property type="entry name" value="NONRIBOSOMAL PEPTIDE SYNTHETASE"/>
    <property type="match status" value="1"/>
</dbReference>
<dbReference type="AlphaFoldDB" id="A0AB73T3D0"/>
<dbReference type="GO" id="GO:0005737">
    <property type="term" value="C:cytoplasm"/>
    <property type="evidence" value="ECO:0007669"/>
    <property type="project" value="TreeGrafter"/>
</dbReference>
<comment type="caution">
    <text evidence="2">The sequence shown here is derived from an EMBL/GenBank/DDBJ whole genome shotgun (WGS) entry which is preliminary data.</text>
</comment>
<gene>
    <name evidence="2" type="ORF">C7383_107105</name>
</gene>
<dbReference type="SUPFAM" id="SSF56801">
    <property type="entry name" value="Acetyl-CoA synthetase-like"/>
    <property type="match status" value="1"/>
</dbReference>
<dbReference type="GO" id="GO:0031177">
    <property type="term" value="F:phosphopantetheine binding"/>
    <property type="evidence" value="ECO:0007669"/>
    <property type="project" value="TreeGrafter"/>
</dbReference>
<reference evidence="2 3" key="1">
    <citation type="submission" date="2018-05" db="EMBL/GenBank/DDBJ databases">
        <authorList>
            <person name="Goeker M."/>
            <person name="Huntemann M."/>
            <person name="Clum A."/>
            <person name="Pillay M."/>
            <person name="Palaniappan K."/>
            <person name="Varghese N."/>
            <person name="Mikhailova N."/>
            <person name="Stamatis D."/>
            <person name="Reddy T."/>
            <person name="Daum C."/>
            <person name="Shapiro N."/>
            <person name="Ivanova N."/>
            <person name="Kyrpides N."/>
            <person name="Woyke T."/>
        </authorList>
    </citation>
    <scope>NUCLEOTIDE SEQUENCE [LARGE SCALE GENOMIC DNA]</scope>
    <source>
        <strain evidence="2 3">DSM 26524</strain>
    </source>
</reference>
<dbReference type="EMBL" id="QGGY01000007">
    <property type="protein sequence ID" value="PWJ75098.1"/>
    <property type="molecule type" value="Genomic_DNA"/>
</dbReference>
<dbReference type="InterPro" id="IPR042099">
    <property type="entry name" value="ANL_N_sf"/>
</dbReference>
<feature type="domain" description="AMP-dependent synthetase/ligase" evidence="1">
    <location>
        <begin position="13"/>
        <end position="366"/>
    </location>
</feature>
<dbReference type="GO" id="GO:0043041">
    <property type="term" value="P:amino acid activation for nonribosomal peptide biosynthetic process"/>
    <property type="evidence" value="ECO:0007669"/>
    <property type="project" value="TreeGrafter"/>
</dbReference>
<organism evidence="2 3">
    <name type="scientific">Murimonas intestini</name>
    <dbReference type="NCBI Taxonomy" id="1337051"/>
    <lineage>
        <taxon>Bacteria</taxon>
        <taxon>Bacillati</taxon>
        <taxon>Bacillota</taxon>
        <taxon>Clostridia</taxon>
        <taxon>Lachnospirales</taxon>
        <taxon>Lachnospiraceae</taxon>
        <taxon>Murimonas</taxon>
    </lineage>
</organism>
<sequence>MNMLSNMLEYLELTVKRVPDRVAFYDDQESMTFAELEDKAGRIGTALALSVLPCSPVALLMDSRSINNIPAMYGVLCAGGAYAPLDISMPPKRLAQLLGLLEPKMILADEKGEKALEALGQVEIPVLSYDNAVRTETDHELLKQIRKSTSVYDAMSILYTSGSTGVPKGSVQTHFSYLHWTEATIEVYGLDENVVFGNQSPFFYANSIIDIFPPIALGATVYLLPSGVLTFPKKFIECLNSHHVTELTMTPSSFVGVANAGVLDKNCLPELRYGIMSGESMPWEPLKVWMQAASGADWWHFYGSTEMFSVAVGKVEGEPRQGEPLAVGRPFSQVHILFVDEKGNEVDNGVPGEMLVSSPWIAAGYHRDAGRTQEAWIDDPMDRGWHERFFRAGDLGYFRKDGQLVVTGRRDTQIKHMGYRMELGEVEAALRRIPGWRDGCVLFHKPTGKIWCFFTGELRDQQLKQGLKTRLARYMLPDVFVHLDEMPHTASLKLDRAALTAMMEVHE</sequence>
<dbReference type="InterPro" id="IPR020845">
    <property type="entry name" value="AMP-binding_CS"/>
</dbReference>
<accession>A0AB73T3D0</accession>
<dbReference type="InterPro" id="IPR045851">
    <property type="entry name" value="AMP-bd_C_sf"/>
</dbReference>
<proteinExistence type="predicted"/>
<dbReference type="Gene3D" id="3.40.50.12780">
    <property type="entry name" value="N-terminal domain of ligase-like"/>
    <property type="match status" value="1"/>
</dbReference>
<dbReference type="PROSITE" id="PS00455">
    <property type="entry name" value="AMP_BINDING"/>
    <property type="match status" value="1"/>
</dbReference>
<protein>
    <submittedName>
        <fullName evidence="2">Amino acid adenylation domain-containing protein</fullName>
    </submittedName>
</protein>
<dbReference type="PANTHER" id="PTHR45527:SF1">
    <property type="entry name" value="FATTY ACID SYNTHASE"/>
    <property type="match status" value="1"/>
</dbReference>
<keyword evidence="3" id="KW-1185">Reference proteome</keyword>
<dbReference type="Gene3D" id="3.30.300.30">
    <property type="match status" value="1"/>
</dbReference>